<dbReference type="InterPro" id="IPR005399">
    <property type="entry name" value="K_chnl_volt-dep_bsu_KCNAB-rel"/>
</dbReference>
<dbReference type="GO" id="GO:0015459">
    <property type="term" value="F:potassium channel regulator activity"/>
    <property type="evidence" value="ECO:0007669"/>
    <property type="project" value="TreeGrafter"/>
</dbReference>
<dbReference type="SUPFAM" id="SSF51430">
    <property type="entry name" value="NAD(P)-linked oxidoreductase"/>
    <property type="match status" value="1"/>
</dbReference>
<dbReference type="PANTHER" id="PTHR43150:SF2">
    <property type="entry name" value="HYPERKINETIC, ISOFORM M"/>
    <property type="match status" value="1"/>
</dbReference>
<protein>
    <recommendedName>
        <fullName evidence="4">NADP-dependent oxidoreductase domain-containing protein</fullName>
    </recommendedName>
</protein>
<evidence type="ECO:0000256" key="2">
    <source>
        <dbReference type="ARBA" id="ARBA00022857"/>
    </source>
</evidence>
<comment type="caution">
    <text evidence="5">The sequence shown here is derived from an EMBL/GenBank/DDBJ whole genome shotgun (WGS) entry which is preliminary data.</text>
</comment>
<keyword evidence="3" id="KW-0560">Oxidoreductase</keyword>
<feature type="non-terminal residue" evidence="5">
    <location>
        <position position="182"/>
    </location>
</feature>
<dbReference type="GO" id="GO:0044325">
    <property type="term" value="F:transmembrane transporter binding"/>
    <property type="evidence" value="ECO:0007669"/>
    <property type="project" value="TreeGrafter"/>
</dbReference>
<reference evidence="5 6" key="1">
    <citation type="submission" date="2015-09" db="EMBL/GenBank/DDBJ databases">
        <title>Draft genome of the scarab beetle Oryctes borbonicus.</title>
        <authorList>
            <person name="Meyer J.M."/>
            <person name="Markov G.V."/>
            <person name="Baskaran P."/>
            <person name="Herrmann M."/>
            <person name="Sommer R.J."/>
            <person name="Roedelsperger C."/>
        </authorList>
    </citation>
    <scope>NUCLEOTIDE SEQUENCE [LARGE SCALE GENOMIC DNA]</scope>
    <source>
        <strain evidence="5">OB123</strain>
        <tissue evidence="5">Whole animal</tissue>
    </source>
</reference>
<evidence type="ECO:0000313" key="5">
    <source>
        <dbReference type="EMBL" id="KRT85762.1"/>
    </source>
</evidence>
<dbReference type="GO" id="GO:0008076">
    <property type="term" value="C:voltage-gated potassium channel complex"/>
    <property type="evidence" value="ECO:0007669"/>
    <property type="project" value="TreeGrafter"/>
</dbReference>
<evidence type="ECO:0000256" key="1">
    <source>
        <dbReference type="ARBA" id="ARBA00006515"/>
    </source>
</evidence>
<dbReference type="OrthoDB" id="1720422at2759"/>
<dbReference type="Proteomes" id="UP000051574">
    <property type="component" value="Unassembled WGS sequence"/>
</dbReference>
<comment type="similarity">
    <text evidence="1">Belongs to the shaker potassium channel beta subunit family.</text>
</comment>
<dbReference type="AlphaFoldDB" id="A0A0T6BEL2"/>
<dbReference type="Gene3D" id="3.20.20.100">
    <property type="entry name" value="NADP-dependent oxidoreductase domain"/>
    <property type="match status" value="1"/>
</dbReference>
<organism evidence="5 6">
    <name type="scientific">Oryctes borbonicus</name>
    <dbReference type="NCBI Taxonomy" id="1629725"/>
    <lineage>
        <taxon>Eukaryota</taxon>
        <taxon>Metazoa</taxon>
        <taxon>Ecdysozoa</taxon>
        <taxon>Arthropoda</taxon>
        <taxon>Hexapoda</taxon>
        <taxon>Insecta</taxon>
        <taxon>Pterygota</taxon>
        <taxon>Neoptera</taxon>
        <taxon>Endopterygota</taxon>
        <taxon>Coleoptera</taxon>
        <taxon>Polyphaga</taxon>
        <taxon>Scarabaeiformia</taxon>
        <taxon>Scarabaeidae</taxon>
        <taxon>Dynastinae</taxon>
        <taxon>Oryctes</taxon>
    </lineage>
</organism>
<dbReference type="PANTHER" id="PTHR43150">
    <property type="entry name" value="HYPERKINETIC, ISOFORM M"/>
    <property type="match status" value="1"/>
</dbReference>
<gene>
    <name evidence="5" type="ORF">AMK59_1903</name>
</gene>
<dbReference type="EMBL" id="LJIG01001178">
    <property type="protein sequence ID" value="KRT85762.1"/>
    <property type="molecule type" value="Genomic_DNA"/>
</dbReference>
<evidence type="ECO:0000313" key="6">
    <source>
        <dbReference type="Proteomes" id="UP000051574"/>
    </source>
</evidence>
<keyword evidence="6" id="KW-1185">Reference proteome</keyword>
<name>A0A0T6BEL2_9SCAR</name>
<dbReference type="Pfam" id="PF00248">
    <property type="entry name" value="Aldo_ket_red"/>
    <property type="match status" value="1"/>
</dbReference>
<dbReference type="GO" id="GO:0016491">
    <property type="term" value="F:oxidoreductase activity"/>
    <property type="evidence" value="ECO:0007669"/>
    <property type="project" value="UniProtKB-KW"/>
</dbReference>
<feature type="domain" description="NADP-dependent oxidoreductase" evidence="4">
    <location>
        <begin position="67"/>
        <end position="181"/>
    </location>
</feature>
<accession>A0A0T6BEL2</accession>
<sequence>MEEFSAGSGLSALGDRQSDGTITKEQLLLSGLTHSAPAQPIQLNRQTAITPGLRYRNLGKSGLRVSNIGLGTWPTFSPNVTEEQAEQIIVLAVDSGINVFDLSEAHSGTRAEVELGRILSRRTWKRTSYIVTTKIYWSTRSEERGLSRKHIIESVKASLQRLQLSYIDVVIVHKADPMCPME</sequence>
<dbReference type="GO" id="GO:1901379">
    <property type="term" value="P:regulation of potassium ion transmembrane transport"/>
    <property type="evidence" value="ECO:0007669"/>
    <property type="project" value="TreeGrafter"/>
</dbReference>
<proteinExistence type="inferred from homology"/>
<evidence type="ECO:0000259" key="4">
    <source>
        <dbReference type="Pfam" id="PF00248"/>
    </source>
</evidence>
<dbReference type="InterPro" id="IPR023210">
    <property type="entry name" value="NADP_OxRdtase_dom"/>
</dbReference>
<evidence type="ECO:0000256" key="3">
    <source>
        <dbReference type="ARBA" id="ARBA00023002"/>
    </source>
</evidence>
<keyword evidence="2" id="KW-0521">NADP</keyword>
<dbReference type="InterPro" id="IPR036812">
    <property type="entry name" value="NAD(P)_OxRdtase_dom_sf"/>
</dbReference>